<dbReference type="PROSITE" id="PS50067">
    <property type="entry name" value="KINESIN_MOTOR_2"/>
    <property type="match status" value="1"/>
</dbReference>
<dbReference type="GO" id="GO:0007018">
    <property type="term" value="P:microtubule-based movement"/>
    <property type="evidence" value="ECO:0007669"/>
    <property type="project" value="InterPro"/>
</dbReference>
<dbReference type="GO" id="GO:0005524">
    <property type="term" value="F:ATP binding"/>
    <property type="evidence" value="ECO:0007669"/>
    <property type="project" value="UniProtKB-UniRule"/>
</dbReference>
<comment type="similarity">
    <text evidence="3">Belongs to the TRAFAC class myosin-kinesin ATPase superfamily. Kinesin family.</text>
</comment>
<evidence type="ECO:0000256" key="3">
    <source>
        <dbReference type="PROSITE-ProRule" id="PRU00283"/>
    </source>
</evidence>
<evidence type="ECO:0000256" key="2">
    <source>
        <dbReference type="ARBA" id="ARBA00022840"/>
    </source>
</evidence>
<dbReference type="Pfam" id="PF00225">
    <property type="entry name" value="Kinesin"/>
    <property type="match status" value="1"/>
</dbReference>
<accession>A0A6S7J5L3</accession>
<dbReference type="Proteomes" id="UP001152795">
    <property type="component" value="Unassembled WGS sequence"/>
</dbReference>
<name>A0A6S7J5L3_PARCT</name>
<dbReference type="InterPro" id="IPR036961">
    <property type="entry name" value="Kinesin_motor_dom_sf"/>
</dbReference>
<dbReference type="OrthoDB" id="3176171at2759"/>
<keyword evidence="5" id="KW-1185">Reference proteome</keyword>
<keyword evidence="2 3" id="KW-0067">ATP-binding</keyword>
<keyword evidence="3" id="KW-0505">Motor protein</keyword>
<dbReference type="PANTHER" id="PTHR47117">
    <property type="entry name" value="STAR-RELATED LIPID TRANSFER PROTEIN 9"/>
    <property type="match status" value="1"/>
</dbReference>
<feature type="binding site" evidence="3">
    <location>
        <begin position="106"/>
        <end position="113"/>
    </location>
    <ligand>
        <name>ATP</name>
        <dbReference type="ChEBI" id="CHEBI:30616"/>
    </ligand>
</feature>
<dbReference type="SUPFAM" id="SSF52540">
    <property type="entry name" value="P-loop containing nucleoside triphosphate hydrolases"/>
    <property type="match status" value="1"/>
</dbReference>
<sequence length="218" mass="24673">MDCSVKVAVRVRPLNEREKGSNSNVIISMSGNQTTIETNKYHKVENSHIPVSNKPSLKKFVYDYSYWSVSKNDQHFASQEQVFQDLGTMVLDAACEGYNACVFAYGQTGAGKTYTMMGTQNDPGLIPRICEGLYKHGSVNSNDQESFRMEVSYLEIYNEQVLDLLRVNPSQRKRDILPARMRVREHPKDGPYVQGLTKHDAPDYAAIESLLNQGNQLR</sequence>
<evidence type="ECO:0000313" key="5">
    <source>
        <dbReference type="Proteomes" id="UP001152795"/>
    </source>
</evidence>
<dbReference type="InterPro" id="IPR027417">
    <property type="entry name" value="P-loop_NTPase"/>
</dbReference>
<keyword evidence="1 3" id="KW-0547">Nucleotide-binding</keyword>
<dbReference type="GO" id="GO:0008017">
    <property type="term" value="F:microtubule binding"/>
    <property type="evidence" value="ECO:0007669"/>
    <property type="project" value="InterPro"/>
</dbReference>
<organism evidence="4 5">
    <name type="scientific">Paramuricea clavata</name>
    <name type="common">Red gorgonian</name>
    <name type="synonym">Violescent sea-whip</name>
    <dbReference type="NCBI Taxonomy" id="317549"/>
    <lineage>
        <taxon>Eukaryota</taxon>
        <taxon>Metazoa</taxon>
        <taxon>Cnidaria</taxon>
        <taxon>Anthozoa</taxon>
        <taxon>Octocorallia</taxon>
        <taxon>Malacalcyonacea</taxon>
        <taxon>Plexauridae</taxon>
        <taxon>Paramuricea</taxon>
    </lineage>
</organism>
<dbReference type="Gene3D" id="3.40.850.10">
    <property type="entry name" value="Kinesin motor domain"/>
    <property type="match status" value="1"/>
</dbReference>
<dbReference type="GO" id="GO:0003777">
    <property type="term" value="F:microtubule motor activity"/>
    <property type="evidence" value="ECO:0007669"/>
    <property type="project" value="InterPro"/>
</dbReference>
<dbReference type="AlphaFoldDB" id="A0A6S7J5L3"/>
<dbReference type="SMART" id="SM00129">
    <property type="entry name" value="KISc"/>
    <property type="match status" value="1"/>
</dbReference>
<proteinExistence type="inferred from homology"/>
<dbReference type="EMBL" id="CACRXK020006078">
    <property type="protein sequence ID" value="CAB4008288.1"/>
    <property type="molecule type" value="Genomic_DNA"/>
</dbReference>
<evidence type="ECO:0000256" key="1">
    <source>
        <dbReference type="ARBA" id="ARBA00022741"/>
    </source>
</evidence>
<reference evidence="4" key="1">
    <citation type="submission" date="2020-04" db="EMBL/GenBank/DDBJ databases">
        <authorList>
            <person name="Alioto T."/>
            <person name="Alioto T."/>
            <person name="Gomez Garrido J."/>
        </authorList>
    </citation>
    <scope>NUCLEOTIDE SEQUENCE</scope>
    <source>
        <strain evidence="4">A484AB</strain>
    </source>
</reference>
<gene>
    <name evidence="4" type="ORF">PACLA_8A011912</name>
</gene>
<dbReference type="InterPro" id="IPR001752">
    <property type="entry name" value="Kinesin_motor_dom"/>
</dbReference>
<comment type="caution">
    <text evidence="4">The sequence shown here is derived from an EMBL/GenBank/DDBJ whole genome shotgun (WGS) entry which is preliminary data.</text>
</comment>
<protein>
    <submittedName>
        <fullName evidence="4">Kinesin KIF16B</fullName>
    </submittedName>
</protein>
<evidence type="ECO:0000313" key="4">
    <source>
        <dbReference type="EMBL" id="CAB4008288.1"/>
    </source>
</evidence>
<dbReference type="PANTHER" id="PTHR47117:SF6">
    <property type="entry name" value="KINESIN-LIKE PROTEIN KIF16B"/>
    <property type="match status" value="1"/>
</dbReference>